<reference evidence="20 21" key="1">
    <citation type="journal article" date="2019" name="Philos. Trans. R. Soc. Lond., B, Biol. Sci.">
        <title>Ant behaviour and brain gene expression of defending hosts depend on the ecological success of the intruding social parasite.</title>
        <authorList>
            <person name="Kaur R."/>
            <person name="Stoldt M."/>
            <person name="Jongepier E."/>
            <person name="Feldmeyer B."/>
            <person name="Menzel F."/>
            <person name="Bornberg-Bauer E."/>
            <person name="Foitzik S."/>
        </authorList>
    </citation>
    <scope>NUCLEOTIDE SEQUENCE [LARGE SCALE GENOMIC DNA]</scope>
    <source>
        <tissue evidence="20">Whole body</tissue>
    </source>
</reference>
<evidence type="ECO:0000256" key="1">
    <source>
        <dbReference type="ARBA" id="ARBA00004371"/>
    </source>
</evidence>
<comment type="subunit">
    <text evidence="3">Homodimer.</text>
</comment>
<evidence type="ECO:0000256" key="10">
    <source>
        <dbReference type="ARBA" id="ARBA00023180"/>
    </source>
</evidence>
<dbReference type="InterPro" id="IPR008758">
    <property type="entry name" value="Peptidase_S28"/>
</dbReference>
<evidence type="ECO:0000256" key="14">
    <source>
        <dbReference type="ARBA" id="ARBA00066456"/>
    </source>
</evidence>
<evidence type="ECO:0000256" key="16">
    <source>
        <dbReference type="ARBA" id="ARBA00076475"/>
    </source>
</evidence>
<evidence type="ECO:0000256" key="4">
    <source>
        <dbReference type="ARBA" id="ARBA00022645"/>
    </source>
</evidence>
<evidence type="ECO:0000256" key="13">
    <source>
        <dbReference type="ARBA" id="ARBA00059701"/>
    </source>
</evidence>
<dbReference type="PANTHER" id="PTHR11010">
    <property type="entry name" value="PROTEASE S28 PRO-X CARBOXYPEPTIDASE-RELATED"/>
    <property type="match status" value="1"/>
</dbReference>
<dbReference type="GO" id="GO:0005764">
    <property type="term" value="C:lysosome"/>
    <property type="evidence" value="ECO:0007669"/>
    <property type="project" value="UniProtKB-SubCell"/>
</dbReference>
<feature type="region of interest" description="Disordered" evidence="19">
    <location>
        <begin position="52"/>
        <end position="88"/>
    </location>
</feature>
<evidence type="ECO:0000313" key="21">
    <source>
        <dbReference type="Proteomes" id="UP000310200"/>
    </source>
</evidence>
<organism evidence="20 21">
    <name type="scientific">Temnothorax longispinosus</name>
    <dbReference type="NCBI Taxonomy" id="300112"/>
    <lineage>
        <taxon>Eukaryota</taxon>
        <taxon>Metazoa</taxon>
        <taxon>Ecdysozoa</taxon>
        <taxon>Arthropoda</taxon>
        <taxon>Hexapoda</taxon>
        <taxon>Insecta</taxon>
        <taxon>Pterygota</taxon>
        <taxon>Neoptera</taxon>
        <taxon>Endopterygota</taxon>
        <taxon>Hymenoptera</taxon>
        <taxon>Apocrita</taxon>
        <taxon>Aculeata</taxon>
        <taxon>Formicoidea</taxon>
        <taxon>Formicidae</taxon>
        <taxon>Myrmicinae</taxon>
        <taxon>Temnothorax</taxon>
    </lineage>
</organism>
<evidence type="ECO:0000256" key="15">
    <source>
        <dbReference type="ARBA" id="ARBA00073691"/>
    </source>
</evidence>
<evidence type="ECO:0000256" key="7">
    <source>
        <dbReference type="ARBA" id="ARBA00022801"/>
    </source>
</evidence>
<dbReference type="EMBL" id="QBLH01000922">
    <property type="protein sequence ID" value="TGZ53754.1"/>
    <property type="molecule type" value="Genomic_DNA"/>
</dbReference>
<name>A0A4V3SBQ2_9HYME</name>
<feature type="coiled-coil region" evidence="18">
    <location>
        <begin position="1138"/>
        <end position="1325"/>
    </location>
</feature>
<dbReference type="EC" id="3.4.16.2" evidence="14"/>
<dbReference type="Proteomes" id="UP000310200">
    <property type="component" value="Unassembled WGS sequence"/>
</dbReference>
<dbReference type="GO" id="GO:0006508">
    <property type="term" value="P:proteolysis"/>
    <property type="evidence" value="ECO:0007669"/>
    <property type="project" value="UniProtKB-KW"/>
</dbReference>
<dbReference type="PANTHER" id="PTHR11010:SF38">
    <property type="entry name" value="LYSOSOMAL PRO-X CARBOXYPEPTIDASE"/>
    <property type="match status" value="1"/>
</dbReference>
<feature type="coiled-coil region" evidence="18">
    <location>
        <begin position="570"/>
        <end position="985"/>
    </location>
</feature>
<evidence type="ECO:0000256" key="11">
    <source>
        <dbReference type="ARBA" id="ARBA00023228"/>
    </source>
</evidence>
<comment type="caution">
    <text evidence="20">The sequence shown here is derived from an EMBL/GenBank/DDBJ whole genome shotgun (WGS) entry which is preliminary data.</text>
</comment>
<evidence type="ECO:0000256" key="12">
    <source>
        <dbReference type="ARBA" id="ARBA00052013"/>
    </source>
</evidence>
<sequence length="1731" mass="200138">MEAGPGLSLFQGSESIQLNTVAQRLEEDEEQEDKRRLNEEIRDRLNKEFDDLENDDDVSSINSSHYQNDNTRDTVDHTDTTVNSGLDSVTPAKGQVHLQKEFGVYDRVDNLNSYDRDVITNHRSDSETGGGTTQSDLDLYRQTGTPYGNNRFNDSNNTVLNTPYELAKPPTGYPRKMVHPQAAEECTFGESYPHNYETPSNHYNTHVPRKYSNNGINDAYENNVQSKQIHEFGGGDNATSDHMNHCYKTSPNGRPIDDDAAYKTAEYDSKEQLEIMYMVRMREINRLTEELQQLQLEKEDEKSQMSRQLMLLQAEVDRTNISRNQAQEALVDAKAEIVDLQNQMKSLEERNAVLEKTNHKITEELNIARGSVMDLQQKIAVLERVQVLQTNDKTHEKFLKQAQEKHAVEMKNMQRQIDVLTEKLNDKETSCVALQHKLDDARREHEALMVEKGDTMNRLAQALQDSQTQCGDLMATSNVQQVMQLQAQVKMLTQEKKELHKTVQELQNKLEQVKSDVAQYDSLLATTLEDESDSIRQMKLGELYNKSKTIPVDDVTNKLRNELHRCLAGQAVKRKEITRLENTLSQKEKDLNKALTLADTCRQEAARYAKRINELEQELKSVLTDEAMKANAKIQKLSDHLNDVRKQCELLRDEKINLEQKLEEAVAVNQEELRKMHQETMEQQEKEAIDEYNKEYLEIHAKAVERVKQEAQMEIVQLSVQLEQTQKELNRVKELYIDVCGTKEQLINEHKNEIQTLKNKYAAMELHQKDVEKLESELQTQVKLCDRLTKECEDFKSKIIELEKDLVHERRKKEDHVKKIHLEIERAKEEALHELRNAHPNQEISFLLPDHCSEHLEKINQLEEDCKRLEEKLQIAVQEQKKLSDYQTELNDAKLKIAQMEITQETWKKKYEKIASERKDLLAKVSKLDLEILNLKRTAKLEDSDDVKLKIARFQAENETLKNQCDSLLGERNTCKKKISELETELFDMRKKVGSFEGKLRKSGENTLNSKSELEKELSRYKDIVAQLSRLNNSKEGRANESAALEQRIQQLEQDLRSKDEELGRLLKDFERIKDERDQLVMKLRNQAKQFEQYVKSQNKMSMELNLSPRSTSDSTDFQKMREIMAKEVREEMEQGVAKELRGIGEQNRKELEELEGKYKTTILELQKQCSEKDRQMETLQNRILAEKMEVTQIIGSKLKMYNQELQERRLHIEKLKEDLKMKENQVEEDRNYMTEIMTKWIAELKESQAKEKEKDEEIKKLKSTEKKLSSELKRLLDKQKHVRSKYQKAKQTADNYKRYAEENREFLSRECKRIEEGYKKAIKEAQQNFRTHDEQYATKAKKLEHQHAEKMKQMTEGFLWEIAPQFGALVVFAEHRYYGESLPYGNRSFADPQHLGYLTSQQALADYVELIGHLKSQQGYKRSPVIAFGGSYGGMLSAWMRMKYPHVVQGAIAASAPILQFTGIVECEAFARIATSDYRAVNPTCPKLIRRAWSTISNVTSNDDGKKWLSDNWKLCEPLKTAEHVKTLKDFLQEVYINLAMINYPYEADFLAPLPGNPINVFCQHLTNASLTGKPLLSALYRAISVYTNYTGKTSCISMNAAPGLDADQGWGYQSCTEMVMPICTDGINDMFEPAEWNIGDYNNTCFKRYSVSSQPYLVCEQYGCENFTSASNIVFSNGLLDPWTSGGVLRNLSESVISMLMPDAAHHLDLRATNSKDPYSVLLTHVCVV</sequence>
<comment type="function">
    <text evidence="13">Cleaves C-terminal amino acids linked to proline in peptides such as angiotensin II, III and des-Arg9-bradykinin. This cleavage occurs at acidic pH, but enzymatic activity is retained with some substrates at neutral pH.</text>
</comment>
<dbReference type="GO" id="GO:0008239">
    <property type="term" value="F:dipeptidyl-peptidase activity"/>
    <property type="evidence" value="ECO:0007669"/>
    <property type="project" value="TreeGrafter"/>
</dbReference>
<feature type="coiled-coil region" evidence="18">
    <location>
        <begin position="403"/>
        <end position="451"/>
    </location>
</feature>
<keyword evidence="6" id="KW-0732">Signal</keyword>
<evidence type="ECO:0000256" key="6">
    <source>
        <dbReference type="ARBA" id="ARBA00022729"/>
    </source>
</evidence>
<dbReference type="Pfam" id="PF05577">
    <property type="entry name" value="Peptidase_S28"/>
    <property type="match status" value="1"/>
</dbReference>
<dbReference type="Gene3D" id="3.40.50.1820">
    <property type="entry name" value="alpha/beta hydrolase"/>
    <property type="match status" value="1"/>
</dbReference>
<dbReference type="InterPro" id="IPR042269">
    <property type="entry name" value="Ser_carbopepase_S28_SKS"/>
</dbReference>
<keyword evidence="11" id="KW-0458">Lysosome</keyword>
<dbReference type="FunFam" id="1.20.120.980:FF:000002">
    <property type="entry name" value="lysosomal Pro-X carboxypeptidase"/>
    <property type="match status" value="1"/>
</dbReference>
<evidence type="ECO:0000256" key="2">
    <source>
        <dbReference type="ARBA" id="ARBA00011079"/>
    </source>
</evidence>
<keyword evidence="10" id="KW-0325">Glycoprotein</keyword>
<keyword evidence="18" id="KW-0175">Coiled coil</keyword>
<dbReference type="GO" id="GO:0004185">
    <property type="term" value="F:serine-type carboxypeptidase activity"/>
    <property type="evidence" value="ECO:0007669"/>
    <property type="project" value="UniProtKB-EC"/>
</dbReference>
<evidence type="ECO:0000256" key="5">
    <source>
        <dbReference type="ARBA" id="ARBA00022670"/>
    </source>
</evidence>
<evidence type="ECO:0000313" key="20">
    <source>
        <dbReference type="EMBL" id="TGZ53754.1"/>
    </source>
</evidence>
<evidence type="ECO:0000256" key="3">
    <source>
        <dbReference type="ARBA" id="ARBA00011738"/>
    </source>
</evidence>
<feature type="coiled-coil region" evidence="18">
    <location>
        <begin position="1011"/>
        <end position="1090"/>
    </location>
</feature>
<feature type="region of interest" description="Disordered" evidence="19">
    <location>
        <begin position="120"/>
        <end position="139"/>
    </location>
</feature>
<comment type="catalytic activity">
    <reaction evidence="12">
        <text>Cleavage of a -Pro-|-Xaa bond to release a C-terminal amino acid.</text>
        <dbReference type="EC" id="3.4.16.2"/>
    </reaction>
</comment>
<feature type="compositionally biased region" description="Basic and acidic residues" evidence="19">
    <location>
        <begin position="70"/>
        <end position="79"/>
    </location>
</feature>
<evidence type="ECO:0000256" key="17">
    <source>
        <dbReference type="ARBA" id="ARBA00076608"/>
    </source>
</evidence>
<keyword evidence="21" id="KW-1185">Reference proteome</keyword>
<gene>
    <name evidence="20" type="ORF">DBV15_08376</name>
</gene>
<keyword evidence="9" id="KW-1015">Disulfide bond</keyword>
<evidence type="ECO:0000256" key="8">
    <source>
        <dbReference type="ARBA" id="ARBA00023145"/>
    </source>
</evidence>
<keyword evidence="8" id="KW-0865">Zymogen</keyword>
<keyword evidence="5" id="KW-0645">Protease</keyword>
<accession>A0A4V3SBQ2</accession>
<evidence type="ECO:0000256" key="19">
    <source>
        <dbReference type="SAM" id="MobiDB-lite"/>
    </source>
</evidence>
<keyword evidence="7" id="KW-0378">Hydrolase</keyword>
<feature type="coiled-coil region" evidence="18">
    <location>
        <begin position="277"/>
        <end position="364"/>
    </location>
</feature>
<comment type="similarity">
    <text evidence="2">Belongs to the peptidase S28 family.</text>
</comment>
<dbReference type="STRING" id="300112.A0A4V3SBQ2"/>
<protein>
    <recommendedName>
        <fullName evidence="15">Lysosomal Pro-X carboxypeptidase</fullName>
        <ecNumber evidence="14">3.4.16.2</ecNumber>
    </recommendedName>
    <alternativeName>
        <fullName evidence="17">Proline carboxypeptidase</fullName>
    </alternativeName>
    <alternativeName>
        <fullName evidence="16">Prolylcarboxypeptidase</fullName>
    </alternativeName>
</protein>
<evidence type="ECO:0000256" key="9">
    <source>
        <dbReference type="ARBA" id="ARBA00023157"/>
    </source>
</evidence>
<dbReference type="InterPro" id="IPR029058">
    <property type="entry name" value="AB_hydrolase_fold"/>
</dbReference>
<comment type="subcellular location">
    <subcellularLocation>
        <location evidence="1">Lysosome</location>
    </subcellularLocation>
</comment>
<dbReference type="SUPFAM" id="SSF53474">
    <property type="entry name" value="alpha/beta-Hydrolases"/>
    <property type="match status" value="1"/>
</dbReference>
<proteinExistence type="inferred from homology"/>
<feature type="coiled-coil region" evidence="18">
    <location>
        <begin position="482"/>
        <end position="523"/>
    </location>
</feature>
<dbReference type="Gene3D" id="1.20.120.980">
    <property type="entry name" value="Serine carboxypeptidase S28, SKS domain"/>
    <property type="match status" value="1"/>
</dbReference>
<evidence type="ECO:0000256" key="18">
    <source>
        <dbReference type="SAM" id="Coils"/>
    </source>
</evidence>
<keyword evidence="4" id="KW-0121">Carboxypeptidase</keyword>